<feature type="transmembrane region" description="Helical" evidence="1">
    <location>
        <begin position="163"/>
        <end position="184"/>
    </location>
</feature>
<keyword evidence="1" id="KW-0812">Transmembrane</keyword>
<dbReference type="Proteomes" id="UP000028643">
    <property type="component" value="Unassembled WGS sequence"/>
</dbReference>
<sequence length="263" mass="28826">MVAILELVKDPYERKARVIPGLLVSLPLLVPLLCVYGAKHPVLTSVIGLLGGCGAIYALASVARGRGKKLEEKLLKRWGGMPTTLALRHSDKFLDSVSKQRYHQQISSKLGIDMPSEKDEKSDPAKADDIYIGATKRLRELTRGNKNLLLKENIAYGFHRNMLAMKAVGILSCLCGLGYGGLIAGVIRVKPPHFEPIHLADPGLAAGLTILISGSLLMAWLFYFDKDAVRRMGFVYAERLFECLGSLPNPRSRKKPAQAPVEP</sequence>
<accession>A0A085VAD0</accession>
<name>A0A085VAD0_PSESX</name>
<reference evidence="2 3" key="1">
    <citation type="submission" date="2014-07" db="EMBL/GenBank/DDBJ databases">
        <title>Draft Genome Sequences of Environmental Pseudomonas syringae strains.</title>
        <authorList>
            <person name="Baltrus D.A."/>
            <person name="Berge O."/>
            <person name="Morris C."/>
        </authorList>
    </citation>
    <scope>NUCLEOTIDE SEQUENCE [LARGE SCALE GENOMIC DNA]</scope>
    <source>
        <strain evidence="2 3">CEB003</strain>
    </source>
</reference>
<feature type="transmembrane region" description="Helical" evidence="1">
    <location>
        <begin position="18"/>
        <end position="38"/>
    </location>
</feature>
<evidence type="ECO:0000256" key="1">
    <source>
        <dbReference type="SAM" id="Phobius"/>
    </source>
</evidence>
<proteinExistence type="predicted"/>
<gene>
    <name evidence="2" type="ORF">IV02_08105</name>
</gene>
<comment type="caution">
    <text evidence="2">The sequence shown here is derived from an EMBL/GenBank/DDBJ whole genome shotgun (WGS) entry which is preliminary data.</text>
</comment>
<dbReference type="PATRIC" id="fig|317.174.peg.1653"/>
<keyword evidence="1" id="KW-1133">Transmembrane helix</keyword>
<keyword evidence="1" id="KW-0472">Membrane</keyword>
<dbReference type="AlphaFoldDB" id="A0A085VAD0"/>
<feature type="transmembrane region" description="Helical" evidence="1">
    <location>
        <begin position="44"/>
        <end position="63"/>
    </location>
</feature>
<feature type="transmembrane region" description="Helical" evidence="1">
    <location>
        <begin position="204"/>
        <end position="224"/>
    </location>
</feature>
<dbReference type="RefSeq" id="WP_047573580.1">
    <property type="nucleotide sequence ID" value="NZ_JPQT01000097.1"/>
</dbReference>
<organism evidence="2 3">
    <name type="scientific">Pseudomonas syringae</name>
    <dbReference type="NCBI Taxonomy" id="317"/>
    <lineage>
        <taxon>Bacteria</taxon>
        <taxon>Pseudomonadati</taxon>
        <taxon>Pseudomonadota</taxon>
        <taxon>Gammaproteobacteria</taxon>
        <taxon>Pseudomonadales</taxon>
        <taxon>Pseudomonadaceae</taxon>
        <taxon>Pseudomonas</taxon>
    </lineage>
</organism>
<protein>
    <submittedName>
        <fullName evidence="2">Membrane protein</fullName>
    </submittedName>
</protein>
<dbReference type="EMBL" id="JPQT01000097">
    <property type="protein sequence ID" value="KFE52393.1"/>
    <property type="molecule type" value="Genomic_DNA"/>
</dbReference>
<evidence type="ECO:0000313" key="2">
    <source>
        <dbReference type="EMBL" id="KFE52393.1"/>
    </source>
</evidence>
<evidence type="ECO:0000313" key="3">
    <source>
        <dbReference type="Proteomes" id="UP000028643"/>
    </source>
</evidence>